<name>A0ABS6RWD7_9BACT</name>
<evidence type="ECO:0000313" key="7">
    <source>
        <dbReference type="Proteomes" id="UP001196980"/>
    </source>
</evidence>
<dbReference type="InterPro" id="IPR029047">
    <property type="entry name" value="HSP70_peptide-bd_sf"/>
</dbReference>
<proteinExistence type="inferred from homology"/>
<dbReference type="Pfam" id="PF00012">
    <property type="entry name" value="HSP70"/>
    <property type="match status" value="1"/>
</dbReference>
<evidence type="ECO:0000256" key="3">
    <source>
        <dbReference type="ARBA" id="ARBA00022840"/>
    </source>
</evidence>
<dbReference type="SUPFAM" id="SSF100920">
    <property type="entry name" value="Heat shock protein 70kD (HSP70), peptide-binding domain"/>
    <property type="match status" value="1"/>
</dbReference>
<keyword evidence="7" id="KW-1185">Reference proteome</keyword>
<sequence length="587" mass="64871">MKKTKEQSPGGQEQSIICGIDLGTTNSCISYLKDGKPFVIAVEGSSPILPSVVSFDEQNGRMLVGREAINRLSVYPHHTVRSIKRQMGKETTVQLGSKELSPAEVSSFILRRLIEKAQQATGFAVKQAVITVPAYFNDAQRRATITAGELAGVEVLRIVNEPTAAALVYDYVTGIDTLNTPYILVYDLGGGTFDVSILEIRGEIKEVLASCGDTNLGGDDFDQRLIDMFMRHIEEKTGVTLSAEELPLQVRLKDIAERTKIALSDTPYVTVQEASVTRINGESVNLNLEVSRDEYETMIKDLVDKTIDKVNEALREAGLSSKDISEVLLVGGATRTPLVQRAIDAIFDIPIQHSVDPDLCVALGAAVQGGLIIGQPLGHILLDVTSHSLGVKTADNFDFSTGKADHFSVIIRRNTKIPVRRAESYYTMIHNQEGVNVEVYQGESISCKDNTLIGEFFFELKPAPENSTVTTEFAYDKEGIVHITVDQKGYDNRKEVTLDVRTRKIKDKDAAADGSDDEKVLNYIISKYKALCNKEGIDKTSRNELIELGEKYERALRNKEDDKVIDDLETSLIDMIEEIEESLEDIE</sequence>
<organism evidence="6 7">
    <name type="scientific">Candidatus Magnetobacterium casense</name>
    <dbReference type="NCBI Taxonomy" id="1455061"/>
    <lineage>
        <taxon>Bacteria</taxon>
        <taxon>Pseudomonadati</taxon>
        <taxon>Nitrospirota</taxon>
        <taxon>Thermodesulfovibrionia</taxon>
        <taxon>Thermodesulfovibrionales</taxon>
        <taxon>Candidatus Magnetobacteriaceae</taxon>
        <taxon>Candidatus Magnetobacterium</taxon>
    </lineage>
</organism>
<dbReference type="PANTHER" id="PTHR19375">
    <property type="entry name" value="HEAT SHOCK PROTEIN 70KDA"/>
    <property type="match status" value="1"/>
</dbReference>
<dbReference type="InterPro" id="IPR018181">
    <property type="entry name" value="Heat_shock_70_CS"/>
</dbReference>
<dbReference type="Gene3D" id="2.60.34.10">
    <property type="entry name" value="Substrate Binding Domain Of DNAk, Chain A, domain 1"/>
    <property type="match status" value="1"/>
</dbReference>
<accession>A0ABS6RWD7</accession>
<comment type="similarity">
    <text evidence="1 4">Belongs to the heat shock protein 70 family.</text>
</comment>
<dbReference type="Proteomes" id="UP001196980">
    <property type="component" value="Unassembled WGS sequence"/>
</dbReference>
<dbReference type="Gene3D" id="3.30.420.40">
    <property type="match status" value="2"/>
</dbReference>
<keyword evidence="5" id="KW-0175">Coiled coil</keyword>
<dbReference type="InterPro" id="IPR013126">
    <property type="entry name" value="Hsp_70_fam"/>
</dbReference>
<evidence type="ECO:0000256" key="5">
    <source>
        <dbReference type="SAM" id="Coils"/>
    </source>
</evidence>
<evidence type="ECO:0000256" key="2">
    <source>
        <dbReference type="ARBA" id="ARBA00022741"/>
    </source>
</evidence>
<dbReference type="SUPFAM" id="SSF53067">
    <property type="entry name" value="Actin-like ATPase domain"/>
    <property type="match status" value="2"/>
</dbReference>
<keyword evidence="2 4" id="KW-0547">Nucleotide-binding</keyword>
<dbReference type="RefSeq" id="WP_218251555.1">
    <property type="nucleotide sequence ID" value="NZ_JABXWD010000059.1"/>
</dbReference>
<dbReference type="InterPro" id="IPR043129">
    <property type="entry name" value="ATPase_NBD"/>
</dbReference>
<evidence type="ECO:0000313" key="6">
    <source>
        <dbReference type="EMBL" id="MBV6340941.1"/>
    </source>
</evidence>
<evidence type="ECO:0000256" key="1">
    <source>
        <dbReference type="ARBA" id="ARBA00007381"/>
    </source>
</evidence>
<dbReference type="PROSITE" id="PS00297">
    <property type="entry name" value="HSP70_1"/>
    <property type="match status" value="1"/>
</dbReference>
<dbReference type="PROSITE" id="PS00329">
    <property type="entry name" value="HSP70_2"/>
    <property type="match status" value="1"/>
</dbReference>
<evidence type="ECO:0000256" key="4">
    <source>
        <dbReference type="RuleBase" id="RU003322"/>
    </source>
</evidence>
<gene>
    <name evidence="6" type="ORF">HWQ67_05035</name>
</gene>
<reference evidence="6 7" key="1">
    <citation type="journal article" date="2020" name="J Geophys Res Biogeosci">
        <title>Magnetotaxis as an Adaptation to Enable Bacterial Shuttling of Microbial Sulfur and Sulfur Cycling Across Aquatic Oxic#Anoxic Interfaces.</title>
        <authorList>
            <person name="Li J."/>
            <person name="Liu P."/>
            <person name="Wang J."/>
            <person name="Roberts A.P."/>
            <person name="Pan Y."/>
        </authorList>
    </citation>
    <scope>NUCLEOTIDE SEQUENCE [LARGE SCALE GENOMIC DNA]</scope>
    <source>
        <strain evidence="6 7">MYR-1_YQ</strain>
    </source>
</reference>
<keyword evidence="3 4" id="KW-0067">ATP-binding</keyword>
<feature type="coiled-coil region" evidence="5">
    <location>
        <begin position="542"/>
        <end position="585"/>
    </location>
</feature>
<dbReference type="PRINTS" id="PR00301">
    <property type="entry name" value="HEATSHOCK70"/>
</dbReference>
<dbReference type="EMBL" id="JABXWD010000059">
    <property type="protein sequence ID" value="MBV6340941.1"/>
    <property type="molecule type" value="Genomic_DNA"/>
</dbReference>
<dbReference type="Gene3D" id="3.90.640.10">
    <property type="entry name" value="Actin, Chain A, domain 4"/>
    <property type="match status" value="1"/>
</dbReference>
<comment type="caution">
    <text evidence="6">The sequence shown here is derived from an EMBL/GenBank/DDBJ whole genome shotgun (WGS) entry which is preliminary data.</text>
</comment>
<protein>
    <submittedName>
        <fullName evidence="6">Hsp70 family protein</fullName>
    </submittedName>
</protein>